<name>A0ABW6IZ89_STRWE</name>
<proteinExistence type="predicted"/>
<comment type="caution">
    <text evidence="3">The sequence shown here is derived from an EMBL/GenBank/DDBJ whole genome shotgun (WGS) entry which is preliminary data.</text>
</comment>
<feature type="region of interest" description="Disordered" evidence="1">
    <location>
        <begin position="30"/>
        <end position="61"/>
    </location>
</feature>
<evidence type="ECO:0008006" key="5">
    <source>
        <dbReference type="Google" id="ProtNLM"/>
    </source>
</evidence>
<feature type="chain" id="PRO_5046401789" description="Lipoprotein" evidence="2">
    <location>
        <begin position="25"/>
        <end position="196"/>
    </location>
</feature>
<evidence type="ECO:0000313" key="3">
    <source>
        <dbReference type="EMBL" id="MFE5982985.1"/>
    </source>
</evidence>
<keyword evidence="2" id="KW-0732">Signal</keyword>
<keyword evidence="4" id="KW-1185">Reference proteome</keyword>
<dbReference type="Proteomes" id="UP001600424">
    <property type="component" value="Unassembled WGS sequence"/>
</dbReference>
<accession>A0ABW6IZ89</accession>
<dbReference type="EMBL" id="JBHTRV010000020">
    <property type="protein sequence ID" value="MFE5982985.1"/>
    <property type="molecule type" value="Genomic_DNA"/>
</dbReference>
<evidence type="ECO:0000256" key="1">
    <source>
        <dbReference type="SAM" id="MobiDB-lite"/>
    </source>
</evidence>
<dbReference type="PROSITE" id="PS51257">
    <property type="entry name" value="PROKAR_LIPOPROTEIN"/>
    <property type="match status" value="1"/>
</dbReference>
<feature type="signal peptide" evidence="2">
    <location>
        <begin position="1"/>
        <end position="24"/>
    </location>
</feature>
<organism evidence="3 4">
    <name type="scientific">Streptomyces wedmorensis</name>
    <dbReference type="NCBI Taxonomy" id="43759"/>
    <lineage>
        <taxon>Bacteria</taxon>
        <taxon>Bacillati</taxon>
        <taxon>Actinomycetota</taxon>
        <taxon>Actinomycetes</taxon>
        <taxon>Kitasatosporales</taxon>
        <taxon>Streptomycetaceae</taxon>
        <taxon>Streptomyces</taxon>
    </lineage>
</organism>
<evidence type="ECO:0000313" key="4">
    <source>
        <dbReference type="Proteomes" id="UP001600424"/>
    </source>
</evidence>
<dbReference type="RefSeq" id="WP_386249002.1">
    <property type="nucleotide sequence ID" value="NZ_JBHTRV010000020.1"/>
</dbReference>
<reference evidence="3 4" key="1">
    <citation type="submission" date="2024-09" db="EMBL/GenBank/DDBJ databases">
        <title>The Natural Products Discovery Center: Release of the First 8490 Sequenced Strains for Exploring Actinobacteria Biosynthetic Diversity.</title>
        <authorList>
            <person name="Kalkreuter E."/>
            <person name="Kautsar S.A."/>
            <person name="Yang D."/>
            <person name="Bader C.D."/>
            <person name="Teijaro C.N."/>
            <person name="Fluegel L."/>
            <person name="Davis C.M."/>
            <person name="Simpson J.R."/>
            <person name="Lauterbach L."/>
            <person name="Steele A.D."/>
            <person name="Gui C."/>
            <person name="Meng S."/>
            <person name="Li G."/>
            <person name="Viehrig K."/>
            <person name="Ye F."/>
            <person name="Su P."/>
            <person name="Kiefer A.F."/>
            <person name="Nichols A."/>
            <person name="Cepeda A.J."/>
            <person name="Yan W."/>
            <person name="Fan B."/>
            <person name="Jiang Y."/>
            <person name="Adhikari A."/>
            <person name="Zheng C.-J."/>
            <person name="Schuster L."/>
            <person name="Cowan T.M."/>
            <person name="Smanski M.J."/>
            <person name="Chevrette M.G."/>
            <person name="De Carvalho L.P.S."/>
            <person name="Shen B."/>
        </authorList>
    </citation>
    <scope>NUCLEOTIDE SEQUENCE [LARGE SCALE GENOMIC DNA]</scope>
    <source>
        <strain evidence="3 4">NPDC056472</strain>
    </source>
</reference>
<sequence length="196" mass="20250">MYGKRGAAVAVLAMAMVMAVGVTGCDGSGSGTGAADPAPVAPRAEGTGQASVAPRPAGTGPLTKAVVKADIDASVADAGTPPADPDWAGMMERDLGKGCLVVYKGYGTKDVPVGVPQYKALVRELKERGWEQSGERMERRAEDPAQTVIDVLTVLEQRGWRVTTEYNRGIDGEVKAMAADVACAEKAGIFKNPMGG</sequence>
<gene>
    <name evidence="3" type="ORF">ACFQ63_25095</name>
</gene>
<evidence type="ECO:0000256" key="2">
    <source>
        <dbReference type="SAM" id="SignalP"/>
    </source>
</evidence>
<protein>
    <recommendedName>
        <fullName evidence="5">Lipoprotein</fullName>
    </recommendedName>
</protein>